<keyword evidence="6 9" id="KW-1133">Transmembrane helix</keyword>
<comment type="similarity">
    <text evidence="9">Belongs to the CorA metal ion transporter (MIT) (TC 1.A.35) family.</text>
</comment>
<evidence type="ECO:0000256" key="3">
    <source>
        <dbReference type="ARBA" id="ARBA00022692"/>
    </source>
</evidence>
<dbReference type="GeneID" id="7195909"/>
<proteinExistence type="inferred from homology"/>
<dbReference type="RefSeq" id="XP_002184082.1">
    <property type="nucleotide sequence ID" value="XM_002184046.1"/>
</dbReference>
<comment type="subcellular location">
    <subcellularLocation>
        <location evidence="1">Membrane</location>
        <topology evidence="1">Multi-pass membrane protein</topology>
    </subcellularLocation>
    <subcellularLocation>
        <location evidence="9">Mitochondrion inner membrane</location>
        <topology evidence="9">Multi-pass membrane protein</topology>
    </subcellularLocation>
</comment>
<protein>
    <recommendedName>
        <fullName evidence="9">Magnesium transporter</fullName>
    </recommendedName>
</protein>
<evidence type="ECO:0000256" key="6">
    <source>
        <dbReference type="ARBA" id="ARBA00022989"/>
    </source>
</evidence>
<evidence type="ECO:0000256" key="8">
    <source>
        <dbReference type="ARBA" id="ARBA00023136"/>
    </source>
</evidence>
<keyword evidence="9" id="KW-0999">Mitochondrion inner membrane</keyword>
<evidence type="ECO:0000256" key="10">
    <source>
        <dbReference type="SAM" id="MobiDB-lite"/>
    </source>
</evidence>
<dbReference type="GO" id="GO:0005743">
    <property type="term" value="C:mitochondrial inner membrane"/>
    <property type="evidence" value="ECO:0007669"/>
    <property type="project" value="UniProtKB-SubCell"/>
</dbReference>
<feature type="region of interest" description="Disordered" evidence="10">
    <location>
        <begin position="254"/>
        <end position="288"/>
    </location>
</feature>
<feature type="region of interest" description="Disordered" evidence="10">
    <location>
        <begin position="139"/>
        <end position="171"/>
    </location>
</feature>
<dbReference type="InterPro" id="IPR039204">
    <property type="entry name" value="MRS2-like"/>
</dbReference>
<evidence type="ECO:0000256" key="4">
    <source>
        <dbReference type="ARBA" id="ARBA00022842"/>
    </source>
</evidence>
<keyword evidence="8 9" id="KW-0472">Membrane</keyword>
<evidence type="ECO:0000313" key="11">
    <source>
        <dbReference type="EMBL" id="EEC44260.1"/>
    </source>
</evidence>
<dbReference type="KEGG" id="pti:PHATRDRAFT_49418"/>
<dbReference type="OrthoDB" id="200813at2759"/>
<keyword evidence="7 9" id="KW-0406">Ion transport</keyword>
<evidence type="ECO:0000256" key="7">
    <source>
        <dbReference type="ARBA" id="ARBA00023065"/>
    </source>
</evidence>
<dbReference type="CDD" id="cd12823">
    <property type="entry name" value="Mrs2_Mfm1p-like"/>
    <property type="match status" value="1"/>
</dbReference>
<sequence length="597" mass="66413">MQGLREGNVLQPSHFVNKMNLGNLRKSLRWAGPTPTERTEALQERLEELLVFELHKDGGSQYLTLSVRGLYRHVLSAITNRKDQINVDLEEIPKMPNATSNDHRQTLHDLVTSPYPLGLANITGEEASETQVAQRRVTFQAPSFPKPSKPKRNRSISIDTTGKDPARQRSSEITYRERLGGYLHPRDMRRLVTPFSASNEPALLVRRHVMLLNFDPLRAIILRDRLLVLVPDGADSLLVKVERRVRGGAAEVEDSIFGGGSSVNSASDEKDIGDNLHSNNSRSSDEKQRKAKKSLLSKIIGRHSSKSDDCDPISSESGKAFEASQSTPSETTELEDAADSEEDDSQDADEWDEMEGREWIDLPFELQCADACLNIVCELLTDDTKELQEATVGYIHRIITDHGVSDDPLTIIRAIKDATREMNARVKGFVQSMNRILDEDEDMALMNLSRLLTHPERFIQPVPQSVLEEESDESELLLESHLQTSLTLMNSLDLIQGQIDTAAELVDQKLDSARNKILFANMLISVLSLCVASVSLVGSLFGMNLLNYLEDDPNAFRQVTYGGLAGGVALGMLIMLVLIYSGTIPRFRLTSSDPANL</sequence>
<dbReference type="Pfam" id="PF22099">
    <property type="entry name" value="MRS2-like"/>
    <property type="match status" value="1"/>
</dbReference>
<feature type="transmembrane region" description="Helical" evidence="9">
    <location>
        <begin position="561"/>
        <end position="580"/>
    </location>
</feature>
<keyword evidence="5" id="KW-0809">Transit peptide</keyword>
<evidence type="ECO:0000256" key="2">
    <source>
        <dbReference type="ARBA" id="ARBA00022448"/>
    </source>
</evidence>
<keyword evidence="2 9" id="KW-0813">Transport</keyword>
<dbReference type="InParanoid" id="B7GAI8"/>
<evidence type="ECO:0000313" key="12">
    <source>
        <dbReference type="Proteomes" id="UP000000759"/>
    </source>
</evidence>
<feature type="compositionally biased region" description="Acidic residues" evidence="10">
    <location>
        <begin position="332"/>
        <end position="351"/>
    </location>
</feature>
<feature type="region of interest" description="Disordered" evidence="10">
    <location>
        <begin position="303"/>
        <end position="351"/>
    </location>
</feature>
<evidence type="ECO:0000256" key="9">
    <source>
        <dbReference type="RuleBase" id="RU366042"/>
    </source>
</evidence>
<dbReference type="Gene3D" id="1.20.58.340">
    <property type="entry name" value="Magnesium transport protein CorA, transmembrane region"/>
    <property type="match status" value="1"/>
</dbReference>
<keyword evidence="12" id="KW-1185">Reference proteome</keyword>
<evidence type="ECO:0000256" key="1">
    <source>
        <dbReference type="ARBA" id="ARBA00004141"/>
    </source>
</evidence>
<dbReference type="AlphaFoldDB" id="B7GAI8"/>
<dbReference type="Proteomes" id="UP000000759">
    <property type="component" value="Chromosome 22"/>
</dbReference>
<dbReference type="HOGENOM" id="CLU_440392_0_0_1"/>
<dbReference type="EMBL" id="CM000624">
    <property type="protein sequence ID" value="EEC44260.1"/>
    <property type="molecule type" value="Genomic_DNA"/>
</dbReference>
<dbReference type="PANTHER" id="PTHR13890:SF0">
    <property type="entry name" value="MAGNESIUM TRANSPORTER MRS2 HOMOLOG, MITOCHONDRIAL"/>
    <property type="match status" value="1"/>
</dbReference>
<accession>B7GAI8</accession>
<evidence type="ECO:0000256" key="5">
    <source>
        <dbReference type="ARBA" id="ARBA00022946"/>
    </source>
</evidence>
<keyword evidence="3 9" id="KW-0812">Transmembrane</keyword>
<feature type="transmembrane region" description="Helical" evidence="9">
    <location>
        <begin position="518"/>
        <end position="541"/>
    </location>
</feature>
<dbReference type="Gene3D" id="2.40.128.330">
    <property type="match status" value="1"/>
</dbReference>
<name>B7GAI8_PHATC</name>
<reference evidence="11 12" key="1">
    <citation type="journal article" date="2008" name="Nature">
        <title>The Phaeodactylum genome reveals the evolutionary history of diatom genomes.</title>
        <authorList>
            <person name="Bowler C."/>
            <person name="Allen A.E."/>
            <person name="Badger J.H."/>
            <person name="Grimwood J."/>
            <person name="Jabbari K."/>
            <person name="Kuo A."/>
            <person name="Maheswari U."/>
            <person name="Martens C."/>
            <person name="Maumus F."/>
            <person name="Otillar R.P."/>
            <person name="Rayko E."/>
            <person name="Salamov A."/>
            <person name="Vandepoele K."/>
            <person name="Beszteri B."/>
            <person name="Gruber A."/>
            <person name="Heijde M."/>
            <person name="Katinka M."/>
            <person name="Mock T."/>
            <person name="Valentin K."/>
            <person name="Verret F."/>
            <person name="Berges J.A."/>
            <person name="Brownlee C."/>
            <person name="Cadoret J.P."/>
            <person name="Chiovitti A."/>
            <person name="Choi C.J."/>
            <person name="Coesel S."/>
            <person name="De Martino A."/>
            <person name="Detter J.C."/>
            <person name="Durkin C."/>
            <person name="Falciatore A."/>
            <person name="Fournet J."/>
            <person name="Haruta M."/>
            <person name="Huysman M.J."/>
            <person name="Jenkins B.D."/>
            <person name="Jiroutova K."/>
            <person name="Jorgensen R.E."/>
            <person name="Joubert Y."/>
            <person name="Kaplan A."/>
            <person name="Kroger N."/>
            <person name="Kroth P.G."/>
            <person name="La Roche J."/>
            <person name="Lindquist E."/>
            <person name="Lommer M."/>
            <person name="Martin-Jezequel V."/>
            <person name="Lopez P.J."/>
            <person name="Lucas S."/>
            <person name="Mangogna M."/>
            <person name="McGinnis K."/>
            <person name="Medlin L.K."/>
            <person name="Montsant A."/>
            <person name="Oudot-Le Secq M.P."/>
            <person name="Napoli C."/>
            <person name="Obornik M."/>
            <person name="Parker M.S."/>
            <person name="Petit J.L."/>
            <person name="Porcel B.M."/>
            <person name="Poulsen N."/>
            <person name="Robison M."/>
            <person name="Rychlewski L."/>
            <person name="Rynearson T.A."/>
            <person name="Schmutz J."/>
            <person name="Shapiro H."/>
            <person name="Siaut M."/>
            <person name="Stanley M."/>
            <person name="Sussman M.R."/>
            <person name="Taylor A.R."/>
            <person name="Vardi A."/>
            <person name="von Dassow P."/>
            <person name="Vyverman W."/>
            <person name="Willis A."/>
            <person name="Wyrwicz L.S."/>
            <person name="Rokhsar D.S."/>
            <person name="Weissenbach J."/>
            <person name="Armbrust E.V."/>
            <person name="Green B.R."/>
            <person name="Van de Peer Y."/>
            <person name="Grigoriev I.V."/>
        </authorList>
    </citation>
    <scope>NUCLEOTIDE SEQUENCE [LARGE SCALE GENOMIC DNA]</scope>
    <source>
        <strain evidence="11 12">CCAP 1055/1</strain>
    </source>
</reference>
<dbReference type="eggNOG" id="KOG2662">
    <property type="taxonomic scope" value="Eukaryota"/>
</dbReference>
<dbReference type="PANTHER" id="PTHR13890">
    <property type="entry name" value="RNA SPLICING PROTEIN MRS2, MITOCHONDRIAL"/>
    <property type="match status" value="1"/>
</dbReference>
<feature type="compositionally biased region" description="Basic and acidic residues" evidence="10">
    <location>
        <begin position="161"/>
        <end position="171"/>
    </location>
</feature>
<reference evidence="12" key="2">
    <citation type="submission" date="2008-08" db="EMBL/GenBank/DDBJ databases">
        <authorList>
            <consortium name="Diatom Consortium"/>
            <person name="Grigoriev I."/>
            <person name="Grimwood J."/>
            <person name="Kuo A."/>
            <person name="Otillar R.P."/>
            <person name="Salamov A."/>
            <person name="Detter J.C."/>
            <person name="Lindquist E."/>
            <person name="Shapiro H."/>
            <person name="Lucas S."/>
            <person name="Glavina del Rio T."/>
            <person name="Pitluck S."/>
            <person name="Rokhsar D."/>
            <person name="Bowler C."/>
        </authorList>
    </citation>
    <scope>GENOME REANNOTATION</scope>
    <source>
        <strain evidence="12">CCAP 1055/1</strain>
    </source>
</reference>
<gene>
    <name evidence="11" type="ORF">PHATRDRAFT_49418</name>
</gene>
<organism evidence="11 12">
    <name type="scientific">Phaeodactylum tricornutum (strain CCAP 1055/1)</name>
    <dbReference type="NCBI Taxonomy" id="556484"/>
    <lineage>
        <taxon>Eukaryota</taxon>
        <taxon>Sar</taxon>
        <taxon>Stramenopiles</taxon>
        <taxon>Ochrophyta</taxon>
        <taxon>Bacillariophyta</taxon>
        <taxon>Bacillariophyceae</taxon>
        <taxon>Bacillariophycidae</taxon>
        <taxon>Naviculales</taxon>
        <taxon>Phaeodactylaceae</taxon>
        <taxon>Phaeodactylum</taxon>
    </lineage>
</organism>
<dbReference type="PaxDb" id="2850-Phatr49418"/>
<keyword evidence="9" id="KW-0496">Mitochondrion</keyword>
<dbReference type="GO" id="GO:0015095">
    <property type="term" value="F:magnesium ion transmembrane transporter activity"/>
    <property type="evidence" value="ECO:0007669"/>
    <property type="project" value="TreeGrafter"/>
</dbReference>
<keyword evidence="4 9" id="KW-0460">Magnesium</keyword>